<evidence type="ECO:0000259" key="1">
    <source>
        <dbReference type="Pfam" id="PF01593"/>
    </source>
</evidence>
<dbReference type="InterPro" id="IPR002937">
    <property type="entry name" value="Amino_oxidase"/>
</dbReference>
<protein>
    <recommendedName>
        <fullName evidence="1">Amine oxidase domain-containing protein</fullName>
    </recommendedName>
</protein>
<gene>
    <name evidence="2" type="ORF">ENL01_04650</name>
</gene>
<dbReference type="GO" id="GO:0016491">
    <property type="term" value="F:oxidoreductase activity"/>
    <property type="evidence" value="ECO:0007669"/>
    <property type="project" value="InterPro"/>
</dbReference>
<name>A0A7C5DEX6_9CHLB</name>
<dbReference type="SUPFAM" id="SSF51905">
    <property type="entry name" value="FAD/NAD(P)-binding domain"/>
    <property type="match status" value="1"/>
</dbReference>
<proteinExistence type="predicted"/>
<dbReference type="EMBL" id="DRSK01000261">
    <property type="protein sequence ID" value="HHE08144.1"/>
    <property type="molecule type" value="Genomic_DNA"/>
</dbReference>
<sequence length="245" mass="27635">MYFTISAISFTEGMHWLLDRFKSKHESKSLKILTGHRVHSITNDSGSIMIGYQHRDTLGEARYDKVISALPAHALAILLEKSLPETSGLLQKVQYYPVGIAIAKYRDEVFPENRRAMIFDRGTPLSNAGAYGVNDLDMVRYTFSGKTSRKLISENSDPEKVIELGEKITTPFFNIKDNFKEGFVYRYFTKGLCAYSSKHHLLLDKIDVNLKSIPGFRATGDYRRGASIEACFRAACECVDKVIGD</sequence>
<accession>A0A7C5DEX6</accession>
<reference evidence="2" key="1">
    <citation type="journal article" date="2020" name="mSystems">
        <title>Genome- and Community-Level Interaction Insights into Carbon Utilization and Element Cycling Functions of Hydrothermarchaeota in Hydrothermal Sediment.</title>
        <authorList>
            <person name="Zhou Z."/>
            <person name="Liu Y."/>
            <person name="Xu W."/>
            <person name="Pan J."/>
            <person name="Luo Z.H."/>
            <person name="Li M."/>
        </authorList>
    </citation>
    <scope>NUCLEOTIDE SEQUENCE [LARGE SCALE GENOMIC DNA]</scope>
    <source>
        <strain evidence="2">HyVt-628</strain>
    </source>
</reference>
<feature type="domain" description="Amine oxidase" evidence="1">
    <location>
        <begin position="10"/>
        <end position="243"/>
    </location>
</feature>
<organism evidence="2">
    <name type="scientific">Chlorobaculum parvum</name>
    <dbReference type="NCBI Taxonomy" id="274539"/>
    <lineage>
        <taxon>Bacteria</taxon>
        <taxon>Pseudomonadati</taxon>
        <taxon>Chlorobiota</taxon>
        <taxon>Chlorobiia</taxon>
        <taxon>Chlorobiales</taxon>
        <taxon>Chlorobiaceae</taxon>
        <taxon>Chlorobaculum</taxon>
    </lineage>
</organism>
<evidence type="ECO:0000313" key="2">
    <source>
        <dbReference type="EMBL" id="HHE08144.1"/>
    </source>
</evidence>
<dbReference type="Gene3D" id="3.50.50.60">
    <property type="entry name" value="FAD/NAD(P)-binding domain"/>
    <property type="match status" value="1"/>
</dbReference>
<dbReference type="InterPro" id="IPR036188">
    <property type="entry name" value="FAD/NAD-bd_sf"/>
</dbReference>
<dbReference type="Proteomes" id="UP000886059">
    <property type="component" value="Unassembled WGS sequence"/>
</dbReference>
<dbReference type="Pfam" id="PF01593">
    <property type="entry name" value="Amino_oxidase"/>
    <property type="match status" value="1"/>
</dbReference>
<dbReference type="AlphaFoldDB" id="A0A7C5DEX6"/>
<comment type="caution">
    <text evidence="2">The sequence shown here is derived from an EMBL/GenBank/DDBJ whole genome shotgun (WGS) entry which is preliminary data.</text>
</comment>